<reference evidence="2" key="1">
    <citation type="submission" date="2019-05" db="EMBL/GenBank/DDBJ databases">
        <title>Complete genome sequencing of Dialister sp. strain 5BBH33.</title>
        <authorList>
            <person name="Sakamoto M."/>
            <person name="Murakami T."/>
            <person name="Mori H."/>
        </authorList>
    </citation>
    <scope>NUCLEOTIDE SEQUENCE [LARGE SCALE GENOMIC DNA]</scope>
    <source>
        <strain evidence="2">5BBH33</strain>
    </source>
</reference>
<gene>
    <name evidence="1" type="ORF">Dia5BBH33_04120</name>
</gene>
<organism evidence="1 2">
    <name type="scientific">Dialister hominis</name>
    <dbReference type="NCBI Taxonomy" id="2582419"/>
    <lineage>
        <taxon>Bacteria</taxon>
        <taxon>Bacillati</taxon>
        <taxon>Bacillota</taxon>
        <taxon>Negativicutes</taxon>
        <taxon>Veillonellales</taxon>
        <taxon>Veillonellaceae</taxon>
        <taxon>Dialister</taxon>
    </lineage>
</organism>
<dbReference type="InterPro" id="IPR021297">
    <property type="entry name" value="YlqD"/>
</dbReference>
<evidence type="ECO:0000313" key="1">
    <source>
        <dbReference type="EMBL" id="BBK24477.1"/>
    </source>
</evidence>
<evidence type="ECO:0008006" key="3">
    <source>
        <dbReference type="Google" id="ProtNLM"/>
    </source>
</evidence>
<name>A0A8E4BR57_9FIRM</name>
<sequence length="135" mass="15352">MDEMQILVPVAVKSKLTEQLKATLLAEIEQNLKRVDHDMSQLDFEANGKLAEQAKINVQAVAPLRAQYEAQKVQMQQMKDKFLADKDHLERLTIGAELNRAPMNRLVTIHIGDDMNELLDGEILVEDGKIVEFRN</sequence>
<dbReference type="Proteomes" id="UP000320585">
    <property type="component" value="Chromosome"/>
</dbReference>
<dbReference type="Pfam" id="PF11068">
    <property type="entry name" value="YlqD"/>
    <property type="match status" value="1"/>
</dbReference>
<proteinExistence type="predicted"/>
<dbReference type="AlphaFoldDB" id="A0A8E4BR57"/>
<dbReference type="EMBL" id="AP019697">
    <property type="protein sequence ID" value="BBK24477.1"/>
    <property type="molecule type" value="Genomic_DNA"/>
</dbReference>
<accession>A0A8E4BR57</accession>
<keyword evidence="2" id="KW-1185">Reference proteome</keyword>
<dbReference type="GeneID" id="92715630"/>
<dbReference type="OrthoDB" id="1682134at2"/>
<dbReference type="KEGG" id="dho:Dia5BBH33_04120"/>
<protein>
    <recommendedName>
        <fullName evidence="3">16S rRNA processing protein RimM</fullName>
    </recommendedName>
</protein>
<evidence type="ECO:0000313" key="2">
    <source>
        <dbReference type="Proteomes" id="UP000320585"/>
    </source>
</evidence>
<dbReference type="RefSeq" id="WP_143332287.1">
    <property type="nucleotide sequence ID" value="NZ_AP019697.1"/>
</dbReference>
<dbReference type="Gene3D" id="6.10.140.1110">
    <property type="match status" value="1"/>
</dbReference>